<dbReference type="EMBL" id="MN080131">
    <property type="protein sequence ID" value="QEA08165.1"/>
    <property type="molecule type" value="Genomic_DNA"/>
</dbReference>
<gene>
    <name evidence="1" type="ORF">KBTEX_04545</name>
</gene>
<sequence>MNIRHIELNKFGHANPRRIQYLKHCLIAQAEGSVRFRCIKKSFYFTDRQYFRQLPFRFRCFNMYGRILIDLLFTNKKLVKGTNGSRMACESRGGSSLIF</sequence>
<protein>
    <submittedName>
        <fullName evidence="1">Uncharacterized protein</fullName>
    </submittedName>
</protein>
<evidence type="ECO:0000313" key="1">
    <source>
        <dbReference type="EMBL" id="QEA08165.1"/>
    </source>
</evidence>
<name>A0A5B8RLH2_9ZZZZ</name>
<organism evidence="1">
    <name type="scientific">uncultured organism</name>
    <dbReference type="NCBI Taxonomy" id="155900"/>
    <lineage>
        <taxon>unclassified sequences</taxon>
        <taxon>environmental samples</taxon>
    </lineage>
</organism>
<proteinExistence type="predicted"/>
<accession>A0A5B8RLH2</accession>
<reference evidence="1" key="1">
    <citation type="submission" date="2019-06" db="EMBL/GenBank/DDBJ databases">
        <authorList>
            <person name="Murdoch R.W."/>
            <person name="Fathepure B."/>
        </authorList>
    </citation>
    <scope>NUCLEOTIDE SEQUENCE</scope>
</reference>
<dbReference type="AlphaFoldDB" id="A0A5B8RLH2"/>